<dbReference type="InterPro" id="IPR018044">
    <property type="entry name" value="Peptidase_S11"/>
</dbReference>
<evidence type="ECO:0000313" key="13">
    <source>
        <dbReference type="EMBL" id="RRK31532.1"/>
    </source>
</evidence>
<dbReference type="InterPro" id="IPR001967">
    <property type="entry name" value="Peptidase_S11_N"/>
</dbReference>
<dbReference type="Pfam" id="PF00768">
    <property type="entry name" value="Peptidase_S11"/>
    <property type="match status" value="1"/>
</dbReference>
<evidence type="ECO:0000256" key="4">
    <source>
        <dbReference type="ARBA" id="ARBA00022960"/>
    </source>
</evidence>
<evidence type="ECO:0000256" key="1">
    <source>
        <dbReference type="ARBA" id="ARBA00007164"/>
    </source>
</evidence>
<keyword evidence="13" id="KW-0121">Carboxypeptidase</keyword>
<dbReference type="PANTHER" id="PTHR21581:SF6">
    <property type="entry name" value="TRAFFICKING PROTEIN PARTICLE COMPLEX SUBUNIT 12"/>
    <property type="match status" value="1"/>
</dbReference>
<dbReference type="GO" id="GO:0006508">
    <property type="term" value="P:proteolysis"/>
    <property type="evidence" value="ECO:0007669"/>
    <property type="project" value="InterPro"/>
</dbReference>
<feature type="active site" description="Acyl-ester intermediate" evidence="7">
    <location>
        <position position="179"/>
    </location>
</feature>
<feature type="domain" description="Peptidase S11 D-alanyl-D-alanine carboxypeptidase A N-terminal" evidence="12">
    <location>
        <begin position="155"/>
        <end position="384"/>
    </location>
</feature>
<feature type="compositionally biased region" description="Basic residues" evidence="10">
    <location>
        <begin position="66"/>
        <end position="75"/>
    </location>
</feature>
<dbReference type="PANTHER" id="PTHR21581">
    <property type="entry name" value="D-ALANYL-D-ALANINE CARBOXYPEPTIDASE"/>
    <property type="match status" value="1"/>
</dbReference>
<accession>A0A426DFN8</accession>
<feature type="active site" evidence="7">
    <location>
        <position position="237"/>
    </location>
</feature>
<feature type="compositionally biased region" description="Basic and acidic residues" evidence="10">
    <location>
        <begin position="1"/>
        <end position="10"/>
    </location>
</feature>
<keyword evidence="3" id="KW-0378">Hydrolase</keyword>
<keyword evidence="2" id="KW-0732">Signal</keyword>
<dbReference type="GO" id="GO:0009252">
    <property type="term" value="P:peptidoglycan biosynthetic process"/>
    <property type="evidence" value="ECO:0007669"/>
    <property type="project" value="UniProtKB-KW"/>
</dbReference>
<dbReference type="EMBL" id="RHJS01000002">
    <property type="protein sequence ID" value="RRK31532.1"/>
    <property type="molecule type" value="Genomic_DNA"/>
</dbReference>
<protein>
    <submittedName>
        <fullName evidence="13">D-alanyl-D-alanine carboxypeptidase</fullName>
    </submittedName>
</protein>
<gene>
    <name evidence="13" type="ORF">EBB54_09250</name>
</gene>
<evidence type="ECO:0000259" key="12">
    <source>
        <dbReference type="Pfam" id="PF00768"/>
    </source>
</evidence>
<dbReference type="PRINTS" id="PR00725">
    <property type="entry name" value="DADACBPTASE1"/>
</dbReference>
<evidence type="ECO:0000256" key="8">
    <source>
        <dbReference type="PIRSR" id="PIRSR618044-2"/>
    </source>
</evidence>
<dbReference type="InterPro" id="IPR012338">
    <property type="entry name" value="Beta-lactam/transpept-like"/>
</dbReference>
<evidence type="ECO:0000256" key="9">
    <source>
        <dbReference type="RuleBase" id="RU004016"/>
    </source>
</evidence>
<keyword evidence="4" id="KW-0133">Cell shape</keyword>
<dbReference type="Proteomes" id="UP000274920">
    <property type="component" value="Unassembled WGS sequence"/>
</dbReference>
<feature type="binding site" evidence="8">
    <location>
        <position position="353"/>
    </location>
    <ligand>
        <name>substrate</name>
    </ligand>
</feature>
<evidence type="ECO:0000313" key="14">
    <source>
        <dbReference type="Proteomes" id="UP000274920"/>
    </source>
</evidence>
<comment type="caution">
    <text evidence="13">The sequence shown here is derived from an EMBL/GenBank/DDBJ whole genome shotgun (WGS) entry which is preliminary data.</text>
</comment>
<comment type="similarity">
    <text evidence="1 9">Belongs to the peptidase S11 family.</text>
</comment>
<dbReference type="RefSeq" id="WP_125127180.1">
    <property type="nucleotide sequence ID" value="NZ_RHJS01000002.1"/>
</dbReference>
<feature type="compositionally biased region" description="Basic and acidic residues" evidence="10">
    <location>
        <begin position="22"/>
        <end position="65"/>
    </location>
</feature>
<name>A0A426DFN8_9FIRM</name>
<evidence type="ECO:0000256" key="6">
    <source>
        <dbReference type="ARBA" id="ARBA00023316"/>
    </source>
</evidence>
<dbReference type="Gene3D" id="3.40.710.10">
    <property type="entry name" value="DD-peptidase/beta-lactamase superfamily"/>
    <property type="match status" value="1"/>
</dbReference>
<keyword evidence="11" id="KW-0472">Membrane</keyword>
<evidence type="ECO:0000256" key="5">
    <source>
        <dbReference type="ARBA" id="ARBA00022984"/>
    </source>
</evidence>
<dbReference type="GO" id="GO:0008360">
    <property type="term" value="P:regulation of cell shape"/>
    <property type="evidence" value="ECO:0007669"/>
    <property type="project" value="UniProtKB-KW"/>
</dbReference>
<keyword evidence="6" id="KW-0961">Cell wall biogenesis/degradation</keyword>
<sequence>MNREQQDFRQRPAQRTRGTEPGSRDIRNPREARSRDIRGPQDPRRKSPRQEPSDRMRQGRGERRPAGRRKRRRRNAVKGMLLSSALLIVLIALGVAGFLYYRQKGESKIQYAALYETRHYNQSQFQGELFAQDLCVTAGDVALDGFEGDPTLHAAGLFDVNQKQVLYADRMFDELYPASTTKLMTAYLTLKHGNLEDMVTVSETAVSFVDPEASLCGLQVGDQLTLYDLLCGLILHSGNDNAAVIAEYIGGSQEGFVDMMNQEALSMGASKTHFLNPHGLHEDGHYTTAYDLYLMFNACIQDQRFLDIIAMKSYNATVTGIDGSTRSEVWHASNYYSSGLAEPPSGVQVLGGKTGTTDQAGSCVILYHLDSTGRPLISVVMGASDKELLYNDTTRLVTAGSGS</sequence>
<keyword evidence="11" id="KW-0812">Transmembrane</keyword>
<organism evidence="13 14">
    <name type="scientific">Schaedlerella arabinosiphila</name>
    <dbReference type="NCBI Taxonomy" id="2044587"/>
    <lineage>
        <taxon>Bacteria</taxon>
        <taxon>Bacillati</taxon>
        <taxon>Bacillota</taxon>
        <taxon>Clostridia</taxon>
        <taxon>Lachnospirales</taxon>
        <taxon>Lachnospiraceae</taxon>
        <taxon>Schaedlerella</taxon>
    </lineage>
</organism>
<keyword evidence="5" id="KW-0573">Peptidoglycan synthesis</keyword>
<evidence type="ECO:0000256" key="11">
    <source>
        <dbReference type="SAM" id="Phobius"/>
    </source>
</evidence>
<reference evidence="13" key="1">
    <citation type="submission" date="2018-10" db="EMBL/GenBank/DDBJ databases">
        <title>Schaedlerella arabinophila gen. nov. sp. nov., isolated from the mouse intestinal tract and comparative analysis with the genome of the closely related altered Schaedler flora strain ASF502.</title>
        <authorList>
            <person name="Miyake S."/>
            <person name="Soh M."/>
            <person name="Seedorf H."/>
        </authorList>
    </citation>
    <scope>NUCLEOTIDE SEQUENCE [LARGE SCALE GENOMIC DNA]</scope>
    <source>
        <strain evidence="13">DSM 106076</strain>
    </source>
</reference>
<evidence type="ECO:0000256" key="7">
    <source>
        <dbReference type="PIRSR" id="PIRSR618044-1"/>
    </source>
</evidence>
<dbReference type="GO" id="GO:0009002">
    <property type="term" value="F:serine-type D-Ala-D-Ala carboxypeptidase activity"/>
    <property type="evidence" value="ECO:0007669"/>
    <property type="project" value="InterPro"/>
</dbReference>
<dbReference type="GO" id="GO:0071555">
    <property type="term" value="P:cell wall organization"/>
    <property type="evidence" value="ECO:0007669"/>
    <property type="project" value="UniProtKB-KW"/>
</dbReference>
<evidence type="ECO:0000256" key="3">
    <source>
        <dbReference type="ARBA" id="ARBA00022801"/>
    </source>
</evidence>
<evidence type="ECO:0000256" key="10">
    <source>
        <dbReference type="SAM" id="MobiDB-lite"/>
    </source>
</evidence>
<keyword evidence="14" id="KW-1185">Reference proteome</keyword>
<keyword evidence="11" id="KW-1133">Transmembrane helix</keyword>
<keyword evidence="13" id="KW-0645">Protease</keyword>
<feature type="region of interest" description="Disordered" evidence="10">
    <location>
        <begin position="1"/>
        <end position="75"/>
    </location>
</feature>
<dbReference type="AlphaFoldDB" id="A0A426DFN8"/>
<feature type="transmembrane region" description="Helical" evidence="11">
    <location>
        <begin position="79"/>
        <end position="101"/>
    </location>
</feature>
<feature type="active site" description="Proton acceptor" evidence="7">
    <location>
        <position position="182"/>
    </location>
</feature>
<proteinExistence type="inferred from homology"/>
<evidence type="ECO:0000256" key="2">
    <source>
        <dbReference type="ARBA" id="ARBA00022729"/>
    </source>
</evidence>
<dbReference type="SUPFAM" id="SSF56601">
    <property type="entry name" value="beta-lactamase/transpeptidase-like"/>
    <property type="match status" value="1"/>
</dbReference>